<evidence type="ECO:0000259" key="6">
    <source>
        <dbReference type="PROSITE" id="PS50853"/>
    </source>
</evidence>
<dbReference type="InterPro" id="IPR036116">
    <property type="entry name" value="FN3_sf"/>
</dbReference>
<reference evidence="7" key="2">
    <citation type="submission" date="2025-09" db="UniProtKB">
        <authorList>
            <consortium name="Ensembl"/>
        </authorList>
    </citation>
    <scope>IDENTIFICATION</scope>
</reference>
<dbReference type="Ensembl" id="ENSPTXT00000003352.1">
    <property type="protein sequence ID" value="ENSPTXP00000003259.1"/>
    <property type="gene ID" value="ENSPTXG00000002415.1"/>
</dbReference>
<dbReference type="PANTHER" id="PTHR24099:SF7">
    <property type="entry name" value="CARDIOMYOPATHY-ASSOCIATED PROTEIN 5"/>
    <property type="match status" value="1"/>
</dbReference>
<evidence type="ECO:0000256" key="3">
    <source>
        <dbReference type="ARBA" id="ARBA00023054"/>
    </source>
</evidence>
<dbReference type="InterPro" id="IPR001870">
    <property type="entry name" value="B30.2/SPRY"/>
</dbReference>
<name>A0A670XU06_PSETE</name>
<evidence type="ECO:0000313" key="7">
    <source>
        <dbReference type="Ensembl" id="ENSPTXP00000003259.1"/>
    </source>
</evidence>
<dbReference type="AlphaFoldDB" id="A0A670XU06"/>
<dbReference type="PRINTS" id="PR01407">
    <property type="entry name" value="BUTYPHLNCDUF"/>
</dbReference>
<dbReference type="SUPFAM" id="SSF49899">
    <property type="entry name" value="Concanavalin A-like lectins/glucanases"/>
    <property type="match status" value="1"/>
</dbReference>
<dbReference type="InterPro" id="IPR003877">
    <property type="entry name" value="SPRY_dom"/>
</dbReference>
<evidence type="ECO:0000256" key="4">
    <source>
        <dbReference type="ARBA" id="ARBA00034460"/>
    </source>
</evidence>
<organism evidence="7 8">
    <name type="scientific">Pseudonaja textilis</name>
    <name type="common">Eastern brown snake</name>
    <dbReference type="NCBI Taxonomy" id="8673"/>
    <lineage>
        <taxon>Eukaryota</taxon>
        <taxon>Metazoa</taxon>
        <taxon>Chordata</taxon>
        <taxon>Craniata</taxon>
        <taxon>Vertebrata</taxon>
        <taxon>Euteleostomi</taxon>
        <taxon>Lepidosauria</taxon>
        <taxon>Squamata</taxon>
        <taxon>Bifurcata</taxon>
        <taxon>Unidentata</taxon>
        <taxon>Episquamata</taxon>
        <taxon>Toxicofera</taxon>
        <taxon>Serpentes</taxon>
        <taxon>Colubroidea</taxon>
        <taxon>Elapidae</taxon>
        <taxon>Hydrophiinae</taxon>
        <taxon>Pseudonaja</taxon>
    </lineage>
</organism>
<gene>
    <name evidence="7" type="primary">CMYA5</name>
</gene>
<dbReference type="Gene3D" id="2.60.40.10">
    <property type="entry name" value="Immunoglobulins"/>
    <property type="match status" value="1"/>
</dbReference>
<dbReference type="Gene3D" id="2.60.120.920">
    <property type="match status" value="1"/>
</dbReference>
<reference evidence="7" key="1">
    <citation type="submission" date="2025-08" db="UniProtKB">
        <authorList>
            <consortium name="Ensembl"/>
        </authorList>
    </citation>
    <scope>IDENTIFICATION</scope>
</reference>
<proteinExistence type="inferred from homology"/>
<evidence type="ECO:0000313" key="8">
    <source>
        <dbReference type="Proteomes" id="UP000472273"/>
    </source>
</evidence>
<comment type="similarity">
    <text evidence="1">Belongs to the ohanin/vespryn family.</text>
</comment>
<dbReference type="Proteomes" id="UP000472273">
    <property type="component" value="Unplaced"/>
</dbReference>
<dbReference type="GeneTree" id="ENSGT00940000159696"/>
<evidence type="ECO:0000259" key="5">
    <source>
        <dbReference type="PROSITE" id="PS50188"/>
    </source>
</evidence>
<dbReference type="GO" id="GO:0005737">
    <property type="term" value="C:cytoplasm"/>
    <property type="evidence" value="ECO:0007669"/>
    <property type="project" value="TreeGrafter"/>
</dbReference>
<keyword evidence="3" id="KW-0175">Coiled coil</keyword>
<dbReference type="PANTHER" id="PTHR24099">
    <property type="entry name" value="E3 UBIQUITIN-PROTEIN LIGASE TRIM36-RELATED"/>
    <property type="match status" value="1"/>
</dbReference>
<keyword evidence="8" id="KW-1185">Reference proteome</keyword>
<evidence type="ECO:0000256" key="1">
    <source>
        <dbReference type="ARBA" id="ARBA00009651"/>
    </source>
</evidence>
<evidence type="ECO:0000256" key="2">
    <source>
        <dbReference type="ARBA" id="ARBA00022699"/>
    </source>
</evidence>
<protein>
    <submittedName>
        <fullName evidence="7">Cardiomyopathy associated 5</fullName>
    </submittedName>
</protein>
<dbReference type="InterPro" id="IPR013783">
    <property type="entry name" value="Ig-like_fold"/>
</dbReference>
<dbReference type="InterPro" id="IPR003879">
    <property type="entry name" value="Butyrophylin_SPRY"/>
</dbReference>
<dbReference type="InterPro" id="IPR043136">
    <property type="entry name" value="B30.2/SPRY_sf"/>
</dbReference>
<feature type="domain" description="B30.2/SPRY" evidence="5">
    <location>
        <begin position="83"/>
        <end position="267"/>
    </location>
</feature>
<dbReference type="PROSITE" id="PS50188">
    <property type="entry name" value="B302_SPRY"/>
    <property type="match status" value="1"/>
</dbReference>
<dbReference type="CDD" id="cd00063">
    <property type="entry name" value="FN3"/>
    <property type="match status" value="1"/>
</dbReference>
<dbReference type="InterPro" id="IPR013320">
    <property type="entry name" value="ConA-like_dom_sf"/>
</dbReference>
<dbReference type="InterPro" id="IPR003961">
    <property type="entry name" value="FN3_dom"/>
</dbReference>
<dbReference type="InterPro" id="IPR050617">
    <property type="entry name" value="E3_ligase_FN3/SPRY"/>
</dbReference>
<dbReference type="Pfam" id="PF00622">
    <property type="entry name" value="SPRY"/>
    <property type="match status" value="1"/>
</dbReference>
<keyword evidence="2" id="KW-0800">Toxin</keyword>
<dbReference type="SUPFAM" id="SSF49265">
    <property type="entry name" value="Fibronectin type III"/>
    <property type="match status" value="1"/>
</dbReference>
<dbReference type="PROSITE" id="PS50853">
    <property type="entry name" value="FN3"/>
    <property type="match status" value="1"/>
</dbReference>
<accession>A0A670XU06</accession>
<feature type="domain" description="Fibronectin type-III" evidence="6">
    <location>
        <begin position="27"/>
        <end position="121"/>
    </location>
</feature>
<sequence>MLAEEFWELKSTSLKHANKYPTIFTAPPTPEIKSEDCTICWDTATIRWSTSNLKATDSFTLEYCRQYSPEGEGLRSLAGIRQSEIKVHLQSNINYFFYVRAVNTFGTSEQSEAALISTKGHFSLSSLLCRSRPVFGELLCAQGWHYWEITVSDCRAYKVGICSSTHLESSDLGQNNNSWCLHYRHSFFLSTHFLQNGEMSEIIVTEKPARIGILLDYNTGRLLFLNAERGQLLSAIKYKFTKAAYPVFVLEQSGFLNLHTGMELPEFAKQTIFHARC</sequence>
<keyword evidence="2" id="KW-0528">Neurotoxin</keyword>
<comment type="function">
    <text evidence="4">Neurotoxin that produces dose-dependent hypolocomotion and hyperalgesia in mice. May directly act on the central nervous system, as it is 6500-fold more potent when administered intracerebroventricularly than intraperitoneal.</text>
</comment>